<dbReference type="AlphaFoldDB" id="A0A0U1PZE1"/>
<comment type="function">
    <text evidence="3">Probably deamidates glutamine residues to glutamate on methyl-accepting chemotaxis receptors (MCPs), playing an important role in chemotaxis.</text>
</comment>
<dbReference type="STRING" id="1610491.AAV94_08750"/>
<sequence length="195" mass="21076">MAYRDREFGKPAVKILPGGFYATQRDCVLATVVGSCISVCLWDSAAGAGGMNHFMLPQAELARAPGLVEGAYGMAAMELLINALLKLGAERKRLQAKVFGGAQMMQSPGVHNVGERNVQFVDAYLRTEGIAVLARDVLGLQPRRLAFFPRDGRVLLKRLGYVPQDARAQRAQSDSALALARRNAGGSVELFDLSR</sequence>
<keyword evidence="2 3" id="KW-0378">Hydrolase</keyword>
<evidence type="ECO:0000313" key="5">
    <source>
        <dbReference type="Proteomes" id="UP000050580"/>
    </source>
</evidence>
<dbReference type="EC" id="3.5.1.44" evidence="3"/>
<keyword evidence="1 3" id="KW-0145">Chemotaxis</keyword>
<dbReference type="HAMAP" id="MF_01440">
    <property type="entry name" value="CheD"/>
    <property type="match status" value="1"/>
</dbReference>
<dbReference type="Proteomes" id="UP000050580">
    <property type="component" value="Unassembled WGS sequence"/>
</dbReference>
<protein>
    <recommendedName>
        <fullName evidence="3">Probable chemoreceptor glutamine deamidase CheD</fullName>
        <ecNumber evidence="3">3.5.1.44</ecNumber>
    </recommendedName>
</protein>
<dbReference type="NCBIfam" id="NF010013">
    <property type="entry name" value="PRK13487.1"/>
    <property type="match status" value="1"/>
</dbReference>
<dbReference type="Pfam" id="PF03975">
    <property type="entry name" value="CheD"/>
    <property type="match status" value="1"/>
</dbReference>
<keyword evidence="5" id="KW-1185">Reference proteome</keyword>
<proteinExistence type="inferred from homology"/>
<dbReference type="InterPro" id="IPR005659">
    <property type="entry name" value="Chemorcpt_Glu_NH3ase_CheD"/>
</dbReference>
<dbReference type="GO" id="GO:0006935">
    <property type="term" value="P:chemotaxis"/>
    <property type="evidence" value="ECO:0007669"/>
    <property type="project" value="UniProtKB-UniRule"/>
</dbReference>
<dbReference type="SUPFAM" id="SSF64438">
    <property type="entry name" value="CNF1/YfiH-like putative cysteine hydrolases"/>
    <property type="match status" value="1"/>
</dbReference>
<evidence type="ECO:0000313" key="4">
    <source>
        <dbReference type="EMBL" id="KKW67831.1"/>
    </source>
</evidence>
<accession>A0A0U1PZE1</accession>
<comment type="similarity">
    <text evidence="3">Belongs to the CheD family.</text>
</comment>
<dbReference type="GO" id="GO:0050568">
    <property type="term" value="F:protein-glutamine glutaminase activity"/>
    <property type="evidence" value="ECO:0007669"/>
    <property type="project" value="UniProtKB-UniRule"/>
</dbReference>
<dbReference type="InterPro" id="IPR038592">
    <property type="entry name" value="CheD-like_sf"/>
</dbReference>
<comment type="caution">
    <text evidence="4">The sequence shown here is derived from an EMBL/GenBank/DDBJ whole genome shotgun (WGS) entry which is preliminary data.</text>
</comment>
<dbReference type="PATRIC" id="fig|1610491.3.peg.1862"/>
<organism evidence="4 5">
    <name type="scientific">Lampropedia cohaerens</name>
    <dbReference type="NCBI Taxonomy" id="1610491"/>
    <lineage>
        <taxon>Bacteria</taxon>
        <taxon>Pseudomonadati</taxon>
        <taxon>Pseudomonadota</taxon>
        <taxon>Betaproteobacteria</taxon>
        <taxon>Burkholderiales</taxon>
        <taxon>Comamonadaceae</taxon>
        <taxon>Lampropedia</taxon>
    </lineage>
</organism>
<dbReference type="PANTHER" id="PTHR35147">
    <property type="entry name" value="CHEMORECEPTOR GLUTAMINE DEAMIDASE CHED-RELATED"/>
    <property type="match status" value="1"/>
</dbReference>
<dbReference type="PANTHER" id="PTHR35147:SF2">
    <property type="entry name" value="CHEMORECEPTOR GLUTAMINE DEAMIDASE CHED-RELATED"/>
    <property type="match status" value="1"/>
</dbReference>
<name>A0A0U1PZE1_9BURK</name>
<gene>
    <name evidence="3" type="primary">cheD</name>
    <name evidence="4" type="ORF">AAV94_08750</name>
</gene>
<evidence type="ECO:0000256" key="1">
    <source>
        <dbReference type="ARBA" id="ARBA00022500"/>
    </source>
</evidence>
<reference evidence="4 5" key="1">
    <citation type="submission" date="2015-05" db="EMBL/GenBank/DDBJ databases">
        <title>Draft genome sequence of Lampropedia sp. CT6, isolated from the microbial mat of a hot water spring, located at Manikaran, India.</title>
        <authorList>
            <person name="Tripathi C."/>
            <person name="Rani P."/>
            <person name="Mahato N.K."/>
            <person name="Lal R."/>
        </authorList>
    </citation>
    <scope>NUCLEOTIDE SEQUENCE [LARGE SCALE GENOMIC DNA]</scope>
    <source>
        <strain evidence="4 5">CT6</strain>
    </source>
</reference>
<dbReference type="InterPro" id="IPR011324">
    <property type="entry name" value="Cytotoxic_necrot_fac-like_cat"/>
</dbReference>
<comment type="catalytic activity">
    <reaction evidence="3">
        <text>L-glutaminyl-[protein] + H2O = L-glutamyl-[protein] + NH4(+)</text>
        <dbReference type="Rhea" id="RHEA:16441"/>
        <dbReference type="Rhea" id="RHEA-COMP:10207"/>
        <dbReference type="Rhea" id="RHEA-COMP:10208"/>
        <dbReference type="ChEBI" id="CHEBI:15377"/>
        <dbReference type="ChEBI" id="CHEBI:28938"/>
        <dbReference type="ChEBI" id="CHEBI:29973"/>
        <dbReference type="ChEBI" id="CHEBI:30011"/>
        <dbReference type="EC" id="3.5.1.44"/>
    </reaction>
</comment>
<dbReference type="CDD" id="cd16352">
    <property type="entry name" value="CheD"/>
    <property type="match status" value="1"/>
</dbReference>
<dbReference type="EMBL" id="LBNQ01000025">
    <property type="protein sequence ID" value="KKW67831.1"/>
    <property type="molecule type" value="Genomic_DNA"/>
</dbReference>
<evidence type="ECO:0000256" key="3">
    <source>
        <dbReference type="HAMAP-Rule" id="MF_01440"/>
    </source>
</evidence>
<evidence type="ECO:0000256" key="2">
    <source>
        <dbReference type="ARBA" id="ARBA00022801"/>
    </source>
</evidence>
<dbReference type="Gene3D" id="3.30.1330.200">
    <property type="match status" value="1"/>
</dbReference>